<evidence type="ECO:0000256" key="4">
    <source>
        <dbReference type="ARBA" id="ARBA00022679"/>
    </source>
</evidence>
<evidence type="ECO:0000256" key="5">
    <source>
        <dbReference type="ARBA" id="ARBA00022692"/>
    </source>
</evidence>
<dbReference type="EMBL" id="CAJVRM010000044">
    <property type="protein sequence ID" value="CAG8972407.1"/>
    <property type="molecule type" value="Genomic_DNA"/>
</dbReference>
<dbReference type="GO" id="GO:0016020">
    <property type="term" value="C:membrane"/>
    <property type="evidence" value="ECO:0007669"/>
    <property type="project" value="UniProtKB-SubCell"/>
</dbReference>
<comment type="subcellular location">
    <subcellularLocation>
        <location evidence="1">Membrane</location>
        <topology evidence="1">Multi-pass membrane protein</topology>
    </subcellularLocation>
</comment>
<evidence type="ECO:0000256" key="6">
    <source>
        <dbReference type="ARBA" id="ARBA00022989"/>
    </source>
</evidence>
<dbReference type="AlphaFoldDB" id="A0A9N9Q2I3"/>
<dbReference type="PANTHER" id="PTHR31595:SF57">
    <property type="entry name" value="OS04G0481900 PROTEIN"/>
    <property type="match status" value="1"/>
</dbReference>
<dbReference type="GO" id="GO:0008374">
    <property type="term" value="F:O-acyltransferase activity"/>
    <property type="evidence" value="ECO:0007669"/>
    <property type="project" value="InterPro"/>
</dbReference>
<name>A0A9N9Q2I3_9HELO</name>
<protein>
    <recommendedName>
        <fullName evidence="9">Wax synthase domain-containing protein</fullName>
    </recommendedName>
</protein>
<dbReference type="InterPro" id="IPR032805">
    <property type="entry name" value="Wax_synthase_dom"/>
</dbReference>
<feature type="transmembrane region" description="Helical" evidence="8">
    <location>
        <begin position="207"/>
        <end position="232"/>
    </location>
</feature>
<comment type="caution">
    <text evidence="10">The sequence shown here is derived from an EMBL/GenBank/DDBJ whole genome shotgun (WGS) entry which is preliminary data.</text>
</comment>
<feature type="transmembrane region" description="Helical" evidence="8">
    <location>
        <begin position="290"/>
        <end position="307"/>
    </location>
</feature>
<sequence>MSIHSAQPNSTLHEPDSSFIPHILLFAIQFVALASPPFRGRRTLFSTAIIILAVHVHIHPHFTNNVALAQPFTIAWSYYMNTLAKLLFSHNPGPEFNYWRMDQPPREALSYTAFSAKKILWAITLVFNQRGIPWNFQIKHVPSASTTKRASFLAKQAFEFLKCFFIADLLFELNTRLFTPPDGRVGWVDSQNLTLRHPDFRWNFVKAFVFGATPYFMLSMQYAQFAFFAVLFRLSKPEDWPPPFGRLADVTTVRHFWGKYWHQQLRSMLISYADALASALQISKGTTLSSYMKLYVAFGISGAFHALSQMKMPCSTNITPVERTFGFFLFFLWQMAAITVEDLVQWAYQKIGFDIYSRDSMAFRTLTGYVWVVASFWVCLPLVGDTFLRMRIGVVSLLPISVMKPFVEMYVPIPP</sequence>
<keyword evidence="5 8" id="KW-0812">Transmembrane</keyword>
<evidence type="ECO:0000259" key="9">
    <source>
        <dbReference type="Pfam" id="PF13813"/>
    </source>
</evidence>
<dbReference type="Pfam" id="PF13813">
    <property type="entry name" value="MBOAT_2"/>
    <property type="match status" value="1"/>
</dbReference>
<dbReference type="InterPro" id="IPR044851">
    <property type="entry name" value="Wax_synthase"/>
</dbReference>
<dbReference type="OrthoDB" id="1077582at2759"/>
<proteinExistence type="inferred from homology"/>
<keyword evidence="4" id="KW-0808">Transferase</keyword>
<evidence type="ECO:0000256" key="7">
    <source>
        <dbReference type="ARBA" id="ARBA00023136"/>
    </source>
</evidence>
<reference evidence="10" key="1">
    <citation type="submission" date="2021-07" db="EMBL/GenBank/DDBJ databases">
        <authorList>
            <person name="Durling M."/>
        </authorList>
    </citation>
    <scope>NUCLEOTIDE SEQUENCE</scope>
</reference>
<feature type="transmembrane region" description="Helical" evidence="8">
    <location>
        <begin position="327"/>
        <end position="348"/>
    </location>
</feature>
<feature type="transmembrane region" description="Helical" evidence="8">
    <location>
        <begin position="19"/>
        <end position="38"/>
    </location>
</feature>
<keyword evidence="11" id="KW-1185">Reference proteome</keyword>
<feature type="domain" description="Wax synthase" evidence="9">
    <location>
        <begin position="240"/>
        <end position="329"/>
    </location>
</feature>
<dbReference type="GO" id="GO:0006629">
    <property type="term" value="P:lipid metabolic process"/>
    <property type="evidence" value="ECO:0007669"/>
    <property type="project" value="InterPro"/>
</dbReference>
<organism evidence="10 11">
    <name type="scientific">Hymenoscyphus albidus</name>
    <dbReference type="NCBI Taxonomy" id="595503"/>
    <lineage>
        <taxon>Eukaryota</taxon>
        <taxon>Fungi</taxon>
        <taxon>Dikarya</taxon>
        <taxon>Ascomycota</taxon>
        <taxon>Pezizomycotina</taxon>
        <taxon>Leotiomycetes</taxon>
        <taxon>Helotiales</taxon>
        <taxon>Helotiaceae</taxon>
        <taxon>Hymenoscyphus</taxon>
    </lineage>
</organism>
<comment type="similarity">
    <text evidence="3">Belongs to the wax synthase family.</text>
</comment>
<feature type="transmembrane region" description="Helical" evidence="8">
    <location>
        <begin position="368"/>
        <end position="388"/>
    </location>
</feature>
<accession>A0A9N9Q2I3</accession>
<evidence type="ECO:0000256" key="2">
    <source>
        <dbReference type="ARBA" id="ARBA00005179"/>
    </source>
</evidence>
<dbReference type="Proteomes" id="UP000701801">
    <property type="component" value="Unassembled WGS sequence"/>
</dbReference>
<evidence type="ECO:0000313" key="10">
    <source>
        <dbReference type="EMBL" id="CAG8972407.1"/>
    </source>
</evidence>
<comment type="pathway">
    <text evidence="2">Secondary metabolite biosynthesis.</text>
</comment>
<keyword evidence="7 8" id="KW-0472">Membrane</keyword>
<keyword evidence="6 8" id="KW-1133">Transmembrane helix</keyword>
<evidence type="ECO:0000313" key="11">
    <source>
        <dbReference type="Proteomes" id="UP000701801"/>
    </source>
</evidence>
<dbReference type="PANTHER" id="PTHR31595">
    <property type="entry name" value="LONG-CHAIN-ALCOHOL O-FATTY-ACYLTRANSFERASE 3-RELATED"/>
    <property type="match status" value="1"/>
</dbReference>
<evidence type="ECO:0000256" key="1">
    <source>
        <dbReference type="ARBA" id="ARBA00004141"/>
    </source>
</evidence>
<evidence type="ECO:0000256" key="8">
    <source>
        <dbReference type="SAM" id="Phobius"/>
    </source>
</evidence>
<gene>
    <name evidence="10" type="ORF">HYALB_00007161</name>
</gene>
<evidence type="ECO:0000256" key="3">
    <source>
        <dbReference type="ARBA" id="ARBA00007282"/>
    </source>
</evidence>